<evidence type="ECO:0000313" key="2">
    <source>
        <dbReference type="EMBL" id="CUK24272.1"/>
    </source>
</evidence>
<dbReference type="Pfam" id="PF20082">
    <property type="entry name" value="DUF6476"/>
    <property type="match status" value="1"/>
</dbReference>
<keyword evidence="3" id="KW-1185">Reference proteome</keyword>
<gene>
    <name evidence="2" type="ORF">TA5114_00049</name>
</gene>
<protein>
    <submittedName>
        <fullName evidence="2">Uncharacterized protein</fullName>
    </submittedName>
</protein>
<name>A0A0N7MB31_9RHOB</name>
<dbReference type="EMBL" id="CYUE01000001">
    <property type="protein sequence ID" value="CUK24272.1"/>
    <property type="molecule type" value="Genomic_DNA"/>
</dbReference>
<sequence>MQDTPEPVEPANLRFLRHLITVLTVVMIGGLVVVVGLLVTRFYGNGPEMPESVDLPDGSKATAFTKGDTWYAVVTADNQILIFDALTGQLKQTIEIE</sequence>
<accession>A0A0N7MB31</accession>
<proteinExistence type="predicted"/>
<keyword evidence="1" id="KW-0812">Transmembrane</keyword>
<reference evidence="3" key="1">
    <citation type="submission" date="2015-09" db="EMBL/GenBank/DDBJ databases">
        <authorList>
            <person name="Rodrigo-Torres Lidia"/>
            <person name="Arahal R.David."/>
        </authorList>
    </citation>
    <scope>NUCLEOTIDE SEQUENCE [LARGE SCALE GENOMIC DNA]</scope>
    <source>
        <strain evidence="3">CECT 5114</strain>
    </source>
</reference>
<dbReference type="AlphaFoldDB" id="A0A0N7MB31"/>
<feature type="transmembrane region" description="Helical" evidence="1">
    <location>
        <begin position="15"/>
        <end position="39"/>
    </location>
</feature>
<evidence type="ECO:0000313" key="3">
    <source>
        <dbReference type="Proteomes" id="UP000051184"/>
    </source>
</evidence>
<dbReference type="InterPro" id="IPR045519">
    <property type="entry name" value="DUF6476"/>
</dbReference>
<dbReference type="OrthoDB" id="7872651at2"/>
<dbReference type="Proteomes" id="UP000051184">
    <property type="component" value="Unassembled WGS sequence"/>
</dbReference>
<keyword evidence="1" id="KW-1133">Transmembrane helix</keyword>
<keyword evidence="1" id="KW-0472">Membrane</keyword>
<dbReference type="STRING" id="1715691.TA5113_00080"/>
<organism evidence="2 3">
    <name type="scientific">Cognatishimia activa</name>
    <dbReference type="NCBI Taxonomy" id="1715691"/>
    <lineage>
        <taxon>Bacteria</taxon>
        <taxon>Pseudomonadati</taxon>
        <taxon>Pseudomonadota</taxon>
        <taxon>Alphaproteobacteria</taxon>
        <taxon>Rhodobacterales</taxon>
        <taxon>Paracoccaceae</taxon>
        <taxon>Cognatishimia</taxon>
    </lineage>
</organism>
<evidence type="ECO:0000256" key="1">
    <source>
        <dbReference type="SAM" id="Phobius"/>
    </source>
</evidence>